<comment type="caution">
    <text evidence="2">The sequence shown here is derived from an EMBL/GenBank/DDBJ whole genome shotgun (WGS) entry which is preliminary data.</text>
</comment>
<dbReference type="AlphaFoldDB" id="A0A3N0XTV5"/>
<evidence type="ECO:0000313" key="2">
    <source>
        <dbReference type="EMBL" id="ROJ44584.1"/>
    </source>
</evidence>
<protein>
    <submittedName>
        <fullName evidence="2">Uncharacterized protein</fullName>
    </submittedName>
</protein>
<feature type="compositionally biased region" description="Polar residues" evidence="1">
    <location>
        <begin position="224"/>
        <end position="238"/>
    </location>
</feature>
<name>A0A3N0XTV5_ANAGA</name>
<accession>A0A3N0XTV5</accession>
<evidence type="ECO:0000256" key="1">
    <source>
        <dbReference type="SAM" id="MobiDB-lite"/>
    </source>
</evidence>
<reference evidence="2 3" key="1">
    <citation type="submission" date="2018-10" db="EMBL/GenBank/DDBJ databases">
        <title>Genome assembly for a Yunnan-Guizhou Plateau 3E fish, Anabarilius grahami (Regan), and its evolutionary and genetic applications.</title>
        <authorList>
            <person name="Jiang W."/>
        </authorList>
    </citation>
    <scope>NUCLEOTIDE SEQUENCE [LARGE SCALE GENOMIC DNA]</scope>
    <source>
        <strain evidence="2">AG-KIZ</strain>
        <tissue evidence="2">Muscle</tissue>
    </source>
</reference>
<keyword evidence="3" id="KW-1185">Reference proteome</keyword>
<proteinExistence type="predicted"/>
<feature type="region of interest" description="Disordered" evidence="1">
    <location>
        <begin position="325"/>
        <end position="398"/>
    </location>
</feature>
<dbReference type="Proteomes" id="UP000281406">
    <property type="component" value="Unassembled WGS sequence"/>
</dbReference>
<feature type="compositionally biased region" description="Low complexity" evidence="1">
    <location>
        <begin position="380"/>
        <end position="392"/>
    </location>
</feature>
<organism evidence="2 3">
    <name type="scientific">Anabarilius grahami</name>
    <name type="common">Kanglang fish</name>
    <name type="synonym">Barilius grahami</name>
    <dbReference type="NCBI Taxonomy" id="495550"/>
    <lineage>
        <taxon>Eukaryota</taxon>
        <taxon>Metazoa</taxon>
        <taxon>Chordata</taxon>
        <taxon>Craniata</taxon>
        <taxon>Vertebrata</taxon>
        <taxon>Euteleostomi</taxon>
        <taxon>Actinopterygii</taxon>
        <taxon>Neopterygii</taxon>
        <taxon>Teleostei</taxon>
        <taxon>Ostariophysi</taxon>
        <taxon>Cypriniformes</taxon>
        <taxon>Xenocyprididae</taxon>
        <taxon>Xenocypridinae</taxon>
        <taxon>Xenocypridinae incertae sedis</taxon>
        <taxon>Anabarilius</taxon>
    </lineage>
</organism>
<feature type="region of interest" description="Disordered" evidence="1">
    <location>
        <begin position="224"/>
        <end position="270"/>
    </location>
</feature>
<feature type="region of interest" description="Disordered" evidence="1">
    <location>
        <begin position="300"/>
        <end position="319"/>
    </location>
</feature>
<sequence>MYTPAFLLICLEQKDRSLEAHLDDFLFLAPATHFPDSSLCNFLYAGLNTATKAQLSRPRGSFPEHVEWCPARNLQSAWKFSTTPDLITGDREPASTAMQEPATSGTTEHNIAAELEHSVSDQVCEFAATSIAEGVSEEDEGLEWSPAHTPATESEFQACTNDCDFEFGEDSLPPLIVSETVCSILDELVPPSLPLPPPLQTSIQDFLFFSPSVHQPFLQPSTMPATQPLLSPITSSALHQPPPSGVATSGACCEPASGDEDPAAPPPASDPVVIPRLIVLTPPPLLLPPSSTSETIKLSAPLDSLGPSTSPGSDIAITSPRTYGSFEALRPSTPTAPIDSAFPQAPSRPSVIPAPPQPSSTLLPPRGAVAATPSRTPRPSASLRSFGSLSSPKAPPPSAALLPRVPKVAWRCSPPRLLPPATPPWVGLHHHLHLPGLHHHLHHPGFNHLLHLPGFHPTLALSRIFASLRNLLPSHGARTRLSGRGRNVTCALCFGLVLDLWCSISRH</sequence>
<evidence type="ECO:0000313" key="3">
    <source>
        <dbReference type="Proteomes" id="UP000281406"/>
    </source>
</evidence>
<gene>
    <name evidence="2" type="ORF">DPX16_4902</name>
</gene>
<dbReference type="EMBL" id="RJVU01060737">
    <property type="protein sequence ID" value="ROJ44584.1"/>
    <property type="molecule type" value="Genomic_DNA"/>
</dbReference>